<protein>
    <submittedName>
        <fullName evidence="1">Putative antirestriction protein</fullName>
    </submittedName>
</protein>
<gene>
    <name evidence="1" type="ORF">NCTC8960_00342</name>
</gene>
<accession>A0A377EB90</accession>
<name>A0A377EB90_ECOLX</name>
<dbReference type="Proteomes" id="UP000255057">
    <property type="component" value="Unassembled WGS sequence"/>
</dbReference>
<evidence type="ECO:0000313" key="2">
    <source>
        <dbReference type="Proteomes" id="UP000255057"/>
    </source>
</evidence>
<dbReference type="EMBL" id="UGFO01000004">
    <property type="protein sequence ID" value="STM96225.1"/>
    <property type="molecule type" value="Genomic_DNA"/>
</dbReference>
<reference evidence="1 2" key="1">
    <citation type="submission" date="2018-06" db="EMBL/GenBank/DDBJ databases">
        <authorList>
            <consortium name="Pathogen Informatics"/>
            <person name="Doyle S."/>
        </authorList>
    </citation>
    <scope>NUCLEOTIDE SEQUENCE [LARGE SCALE GENOMIC DNA]</scope>
    <source>
        <strain evidence="1 2">NCTC8960</strain>
    </source>
</reference>
<evidence type="ECO:0000313" key="1">
    <source>
        <dbReference type="EMBL" id="STM96225.1"/>
    </source>
</evidence>
<proteinExistence type="predicted"/>
<dbReference type="AlphaFoldDB" id="A0A377EB90"/>
<sequence>MMTLAGKIPAFFLPVPGQSTKEVAAGSALPGHAGHGLVVFQLCGLSVVCGLCRASILAGLAGMQGYASPLRSPGPSFPSAVIFRSFTRSDFAVSPSNSRQPCASGCGFPCALCIPALSPGFYGGTAPPGVAEYVNNGGKHHAICETCHSER</sequence>
<organism evidence="1 2">
    <name type="scientific">Escherichia coli</name>
    <dbReference type="NCBI Taxonomy" id="562"/>
    <lineage>
        <taxon>Bacteria</taxon>
        <taxon>Pseudomonadati</taxon>
        <taxon>Pseudomonadota</taxon>
        <taxon>Gammaproteobacteria</taxon>
        <taxon>Enterobacterales</taxon>
        <taxon>Enterobacteriaceae</taxon>
        <taxon>Escherichia</taxon>
    </lineage>
</organism>